<dbReference type="AlphaFoldDB" id="A0A098S4D8"/>
<organism evidence="1 2">
    <name type="scientific">Phaeodactylibacter xiamenensis</name>
    <dbReference type="NCBI Taxonomy" id="1524460"/>
    <lineage>
        <taxon>Bacteria</taxon>
        <taxon>Pseudomonadati</taxon>
        <taxon>Bacteroidota</taxon>
        <taxon>Saprospiria</taxon>
        <taxon>Saprospirales</taxon>
        <taxon>Haliscomenobacteraceae</taxon>
        <taxon>Phaeodactylibacter</taxon>
    </lineage>
</organism>
<evidence type="ECO:0000313" key="2">
    <source>
        <dbReference type="Proteomes" id="UP000029736"/>
    </source>
</evidence>
<dbReference type="Proteomes" id="UP000029736">
    <property type="component" value="Unassembled WGS sequence"/>
</dbReference>
<gene>
    <name evidence="1" type="ORF">IX84_18430</name>
</gene>
<dbReference type="RefSeq" id="WP_044223642.1">
    <property type="nucleotide sequence ID" value="NZ_JBKAGJ010000008.1"/>
</dbReference>
<dbReference type="OrthoDB" id="958821at2"/>
<dbReference type="InterPro" id="IPR046508">
    <property type="entry name" value="DUF6686"/>
</dbReference>
<keyword evidence="2" id="KW-1185">Reference proteome</keyword>
<proteinExistence type="predicted"/>
<evidence type="ECO:0000313" key="1">
    <source>
        <dbReference type="EMBL" id="KGE87005.1"/>
    </source>
</evidence>
<dbReference type="Pfam" id="PF20391">
    <property type="entry name" value="DUF6686"/>
    <property type="match status" value="1"/>
</dbReference>
<name>A0A098S4D8_9BACT</name>
<accession>A0A098S4D8</accession>
<comment type="caution">
    <text evidence="1">The sequence shown here is derived from an EMBL/GenBank/DDBJ whole genome shotgun (WGS) entry which is preliminary data.</text>
</comment>
<sequence>MKCKTEVLLMNGSMSVGQCTGCKRVGVHFNNLLAGFSQAEFKRWAEWLLHIEFAPNSSLFHDGQFRIILDTGKANLQFTFTESEFNVFRDGIAEALLQMRVRELMAGE</sequence>
<protein>
    <submittedName>
        <fullName evidence="1">Uncharacterized protein</fullName>
    </submittedName>
</protein>
<dbReference type="EMBL" id="JPOS01000039">
    <property type="protein sequence ID" value="KGE87005.1"/>
    <property type="molecule type" value="Genomic_DNA"/>
</dbReference>
<reference evidence="1 2" key="1">
    <citation type="journal article" date="2014" name="Int. J. Syst. Evol. Microbiol.">
        <title>Phaeodactylibacter xiamenensis gen. nov., sp. nov., a member of the family Saprospiraceae isolated from the marine alga Phaeodactylum tricornutum.</title>
        <authorList>
            <person name="Chen Z.Jr."/>
            <person name="Lei X."/>
            <person name="Lai Q."/>
            <person name="Li Y."/>
            <person name="Zhang B."/>
            <person name="Zhang J."/>
            <person name="Zhang H."/>
            <person name="Yang L."/>
            <person name="Zheng W."/>
            <person name="Tian Y."/>
            <person name="Yu Z."/>
            <person name="Xu H.Jr."/>
            <person name="Zheng T."/>
        </authorList>
    </citation>
    <scope>NUCLEOTIDE SEQUENCE [LARGE SCALE GENOMIC DNA]</scope>
    <source>
        <strain evidence="1 2">KD52</strain>
    </source>
</reference>